<dbReference type="InterPro" id="IPR010126">
    <property type="entry name" value="Esterase_phb"/>
</dbReference>
<keyword evidence="2" id="KW-0378">Hydrolase</keyword>
<dbReference type="AlphaFoldDB" id="A0A240U8T8"/>
<dbReference type="InterPro" id="IPR029058">
    <property type="entry name" value="AB_hydrolase_fold"/>
</dbReference>
<dbReference type="OrthoDB" id="9767239at2"/>
<evidence type="ECO:0000313" key="5">
    <source>
        <dbReference type="Proteomes" id="UP000194440"/>
    </source>
</evidence>
<dbReference type="GO" id="GO:0005576">
    <property type="term" value="C:extracellular region"/>
    <property type="evidence" value="ECO:0007669"/>
    <property type="project" value="InterPro"/>
</dbReference>
<dbReference type="KEGG" id="acip:CBP36_00085"/>
<accession>A0A240U8T8</accession>
<feature type="region of interest" description="Disordered" evidence="3">
    <location>
        <begin position="40"/>
        <end position="73"/>
    </location>
</feature>
<reference evidence="4" key="1">
    <citation type="submission" date="2017-05" db="EMBL/GenBank/DDBJ databases">
        <title>Polyphasic characterization of four soil-derived phenanthrene-degrading Acidovorax strains and proposal of Acidovorax phenanthrenivorans sp. nov.</title>
        <authorList>
            <person name="Singleton D."/>
            <person name="Lee J."/>
            <person name="Dickey A.N."/>
            <person name="Stroud A."/>
            <person name="Scholl E.H."/>
            <person name="Wright F.A."/>
            <person name="Aitken M.D."/>
        </authorList>
    </citation>
    <scope>NUCLEOTIDE SEQUENCE</scope>
    <source>
        <strain evidence="4">P4</strain>
    </source>
</reference>
<dbReference type="SUPFAM" id="SSF53474">
    <property type="entry name" value="alpha/beta-Hydrolases"/>
    <property type="match status" value="1"/>
</dbReference>
<sequence length="431" mass="44035">MDWKHNLNQLLGNATELVRKGQLADATRAIQQALGGAFANPATATTAPPTGATLRSTGPQPAPQAPGAATASRWRTGFASADVEDAVVSDGPDKGHPGAGPSHSEPPAFAAPKATTGRPAELPGSFTRVAFSYPGAPQDHYYLYVPPGANAGTPMPLVLMLHGCTQNPQDFATGTGMNAAAAPANALVLYPAQPGSANPKGCWNWFRPTDQQRGAGEPAVLVAMAREVMARHPVDSRRVYVAGLSAGGAMAAVLGREYPDVFAAVGVHSGLQAGAAHNVMGALSAMKNGAKPGPAAHAGAHQSATSALPPRPIIVFHGDADGTVHARNGEQLIDAALASAIGGTRNVQQEEQTGRSPGGKSYTRTVYYRTADSAGPSAPGKTAVAEHWVLHGGGHAWAGGHAGGSHTDPGGVNATREILRFFLAHPQQAGR</sequence>
<evidence type="ECO:0000256" key="3">
    <source>
        <dbReference type="SAM" id="MobiDB-lite"/>
    </source>
</evidence>
<dbReference type="GO" id="GO:0016787">
    <property type="term" value="F:hydrolase activity"/>
    <property type="evidence" value="ECO:0007669"/>
    <property type="project" value="UniProtKB-KW"/>
</dbReference>
<name>A0A240U8T8_9BURK</name>
<evidence type="ECO:0000256" key="2">
    <source>
        <dbReference type="ARBA" id="ARBA00022801"/>
    </source>
</evidence>
<protein>
    <submittedName>
        <fullName evidence="4">Esterase</fullName>
    </submittedName>
</protein>
<dbReference type="Proteomes" id="UP000194440">
    <property type="component" value="Chromosome"/>
</dbReference>
<feature type="region of interest" description="Disordered" evidence="3">
    <location>
        <begin position="87"/>
        <end position="121"/>
    </location>
</feature>
<dbReference type="PANTHER" id="PTHR43037:SF1">
    <property type="entry name" value="BLL1128 PROTEIN"/>
    <property type="match status" value="1"/>
</dbReference>
<gene>
    <name evidence="4" type="ORF">CBP36_00085</name>
</gene>
<proteinExistence type="predicted"/>
<dbReference type="Pfam" id="PF10503">
    <property type="entry name" value="Esterase_PHB"/>
    <property type="match status" value="1"/>
</dbReference>
<dbReference type="InterPro" id="IPR050955">
    <property type="entry name" value="Plant_Biomass_Hydrol_Est"/>
</dbReference>
<organism evidence="4 5">
    <name type="scientific">Acidovorax carolinensis</name>
    <dbReference type="NCBI Taxonomy" id="553814"/>
    <lineage>
        <taxon>Bacteria</taxon>
        <taxon>Pseudomonadati</taxon>
        <taxon>Pseudomonadota</taxon>
        <taxon>Betaproteobacteria</taxon>
        <taxon>Burkholderiales</taxon>
        <taxon>Comamonadaceae</taxon>
        <taxon>Acidovorax</taxon>
    </lineage>
</organism>
<evidence type="ECO:0000256" key="1">
    <source>
        <dbReference type="ARBA" id="ARBA00022729"/>
    </source>
</evidence>
<dbReference type="RefSeq" id="WP_086926120.1">
    <property type="nucleotide sequence ID" value="NZ_CP021366.1"/>
</dbReference>
<evidence type="ECO:0000313" key="4">
    <source>
        <dbReference type="EMBL" id="ART57475.1"/>
    </source>
</evidence>
<keyword evidence="5" id="KW-1185">Reference proteome</keyword>
<dbReference type="NCBIfam" id="TIGR01840">
    <property type="entry name" value="esterase_phb"/>
    <property type="match status" value="1"/>
</dbReference>
<dbReference type="PANTHER" id="PTHR43037">
    <property type="entry name" value="UNNAMED PRODUCT-RELATED"/>
    <property type="match status" value="1"/>
</dbReference>
<keyword evidence="1" id="KW-0732">Signal</keyword>
<feature type="compositionally biased region" description="Low complexity" evidence="3">
    <location>
        <begin position="40"/>
        <end position="71"/>
    </location>
</feature>
<dbReference type="Gene3D" id="3.40.50.1820">
    <property type="entry name" value="alpha/beta hydrolase"/>
    <property type="match status" value="1"/>
</dbReference>
<dbReference type="EMBL" id="CP021366">
    <property type="protein sequence ID" value="ART57475.1"/>
    <property type="molecule type" value="Genomic_DNA"/>
</dbReference>